<organism evidence="1 2">
    <name type="scientific">Zarea fungicola</name>
    <dbReference type="NCBI Taxonomy" id="93591"/>
    <lineage>
        <taxon>Eukaryota</taxon>
        <taxon>Fungi</taxon>
        <taxon>Dikarya</taxon>
        <taxon>Ascomycota</taxon>
        <taxon>Pezizomycotina</taxon>
        <taxon>Sordariomycetes</taxon>
        <taxon>Hypocreomycetidae</taxon>
        <taxon>Hypocreales</taxon>
        <taxon>Cordycipitaceae</taxon>
        <taxon>Zarea</taxon>
    </lineage>
</organism>
<name>A0ACC1MVQ2_9HYPO</name>
<accession>A0ACC1MVQ2</accession>
<sequence>MERRMELVNLYVEAIHDKPHTLFHPPTLVRQAEDGSLPPKILYSVLAMAARVCKDPAVRQLSAGFVELAVEKLKPEIDDISLETIQALVLLGNLYGGGGNNHAEALYFGIAFRMAQILHLPIGSSSDNEIVKETKIRVFWSLYMADLWSSAGHDLPRQMRASDSFLLPMDELQFDQLQLGSHYLETSRPGLWGRMIQLVHVFRDIQDLHRKYVDCGMNDADIEATTWRLSAPLDDFIQSLPENVQLREENIQEHAKKGLGPAFVALHLGYHHYSTLLYFHYLDLRLEQSATVTSFASKCRHHAAAYSDLLRLSWTIPRCKTVYFIVAHMIVVSSATLLHTLLFGEQSELLQARQRLEFNFEALVEMRQYWPAVEQLMERLFIFQRACMWKANQNTHKADRWMVMFLLQHALPVPEKYPGQGEMYTVRDEYADDAMAILRDAE</sequence>
<dbReference type="EMBL" id="JANJQO010001506">
    <property type="protein sequence ID" value="KAJ2970598.1"/>
    <property type="molecule type" value="Genomic_DNA"/>
</dbReference>
<evidence type="ECO:0000313" key="1">
    <source>
        <dbReference type="EMBL" id="KAJ2970598.1"/>
    </source>
</evidence>
<gene>
    <name evidence="1" type="ORF">NQ176_g8115</name>
</gene>
<protein>
    <submittedName>
        <fullName evidence="1">Uncharacterized protein</fullName>
    </submittedName>
</protein>
<keyword evidence="2" id="KW-1185">Reference proteome</keyword>
<comment type="caution">
    <text evidence="1">The sequence shown here is derived from an EMBL/GenBank/DDBJ whole genome shotgun (WGS) entry which is preliminary data.</text>
</comment>
<proteinExistence type="predicted"/>
<reference evidence="1" key="1">
    <citation type="submission" date="2022-08" db="EMBL/GenBank/DDBJ databases">
        <title>Genome Sequence of Lecanicillium fungicola.</title>
        <authorList>
            <person name="Buettner E."/>
        </authorList>
    </citation>
    <scope>NUCLEOTIDE SEQUENCE</scope>
    <source>
        <strain evidence="1">Babe33</strain>
    </source>
</reference>
<evidence type="ECO:0000313" key="2">
    <source>
        <dbReference type="Proteomes" id="UP001143910"/>
    </source>
</evidence>
<dbReference type="Proteomes" id="UP001143910">
    <property type="component" value="Unassembled WGS sequence"/>
</dbReference>